<dbReference type="InterPro" id="IPR008271">
    <property type="entry name" value="Ser/Thr_kinase_AS"/>
</dbReference>
<dbReference type="InterPro" id="IPR051681">
    <property type="entry name" value="Ser/Thr_Kinases-Pseudokinases"/>
</dbReference>
<feature type="domain" description="Protein kinase" evidence="4">
    <location>
        <begin position="111"/>
        <end position="382"/>
    </location>
</feature>
<dbReference type="Pfam" id="PF03366">
    <property type="entry name" value="YEATS"/>
    <property type="match status" value="1"/>
</dbReference>
<dbReference type="Pfam" id="PF07714">
    <property type="entry name" value="PK_Tyr_Ser-Thr"/>
    <property type="match status" value="1"/>
</dbReference>
<evidence type="ECO:0000256" key="3">
    <source>
        <dbReference type="SAM" id="MobiDB-lite"/>
    </source>
</evidence>
<dbReference type="EMBL" id="CM032182">
    <property type="protein sequence ID" value="KAG7096406.1"/>
    <property type="molecule type" value="Genomic_DNA"/>
</dbReference>
<feature type="compositionally biased region" description="Basic and acidic residues" evidence="3">
    <location>
        <begin position="468"/>
        <end position="479"/>
    </location>
</feature>
<dbReference type="InterPro" id="IPR001245">
    <property type="entry name" value="Ser-Thr/Tyr_kinase_cat_dom"/>
</dbReference>
<sequence>MVTTPGSSPILLHTPSTTFMSTGFQRESLSDKLQQELSTLENIIEDQTKRELLLQPRGDEAQFMLDLLQLVILADLPGPTSPRSHILKIMSRLSKNSRRFPQCLVIRNIKLLGKHPFGCGAFGDVWRGIIGDSATGQIDCAVKIVRRAYFSQAATGQDDHNYETVLNDHVREAIIWRQLKHPNVLPFLGIYYLDGNREDVCLVSPYMVNGNLAQFLRKTDPDKVHSHILISDIALGLEYLHDKDIVHGDLKELNILVTESYRACICDFGLSHLGVTLGLPPSTYRGGTLGYMAPEVLFGSLSSKQSDVYSYGSLCHRMLSKVYDLPNNVVRVMGENLASQPRPVNLPNDKDHLWSLLQDCWKHEPSTRPTTSDIVRRVTTSVPASDWDESLYSHICRNIDLLSLVRALESRCRSSRQITLPSTETLTGLVRKISVGSTFGSGHAPNTDLLCHPPVSPSPKVTKNGPRHPREERDQRSEEMGGEGNQALSLCIGNDHHLVSPSPADIHSNTVHEWRFFVSPSRTDIIREVHISLHPTFRKSYIILEEPPYSITRVGWGTFTIEVKVFLKSGFSWVSKDALNLPKGETKCILPLKWELNFDGGSQTTYVLEVKNQTIHHKWLLSTRLSSLASRIRI</sequence>
<dbReference type="InterPro" id="IPR038704">
    <property type="entry name" value="YEAST_sf"/>
</dbReference>
<comment type="caution">
    <text evidence="6">The sequence shown here is derived from an EMBL/GenBank/DDBJ whole genome shotgun (WGS) entry which is preliminary data.</text>
</comment>
<dbReference type="GO" id="GO:0004674">
    <property type="term" value="F:protein serine/threonine kinase activity"/>
    <property type="evidence" value="ECO:0007669"/>
    <property type="project" value="TreeGrafter"/>
</dbReference>
<comment type="subcellular location">
    <subcellularLocation>
        <location evidence="2">Nucleus</location>
    </subcellularLocation>
</comment>
<keyword evidence="1 2" id="KW-0539">Nucleus</keyword>
<feature type="region of interest" description="Disordered" evidence="3">
    <location>
        <begin position="446"/>
        <end position="483"/>
    </location>
</feature>
<dbReference type="PRINTS" id="PR00109">
    <property type="entry name" value="TYRKINASE"/>
</dbReference>
<dbReference type="PANTHER" id="PTHR44329">
    <property type="entry name" value="SERINE/THREONINE-PROTEIN KINASE TNNI3K-RELATED"/>
    <property type="match status" value="1"/>
</dbReference>
<dbReference type="GeneID" id="66072924"/>
<evidence type="ECO:0000313" key="7">
    <source>
        <dbReference type="Proteomes" id="UP001049176"/>
    </source>
</evidence>
<name>A0A9P7UXE4_9AGAR</name>
<dbReference type="InterPro" id="IPR000719">
    <property type="entry name" value="Prot_kinase_dom"/>
</dbReference>
<dbReference type="PROSITE" id="PS50011">
    <property type="entry name" value="PROTEIN_KINASE_DOM"/>
    <property type="match status" value="1"/>
</dbReference>
<evidence type="ECO:0000256" key="1">
    <source>
        <dbReference type="ARBA" id="ARBA00023242"/>
    </source>
</evidence>
<accession>A0A9P7UXE4</accession>
<evidence type="ECO:0000313" key="6">
    <source>
        <dbReference type="EMBL" id="KAG7096406.1"/>
    </source>
</evidence>
<dbReference type="InterPro" id="IPR011009">
    <property type="entry name" value="Kinase-like_dom_sf"/>
</dbReference>
<organism evidence="6 7">
    <name type="scientific">Marasmius oreades</name>
    <name type="common">fairy-ring Marasmius</name>
    <dbReference type="NCBI Taxonomy" id="181124"/>
    <lineage>
        <taxon>Eukaryota</taxon>
        <taxon>Fungi</taxon>
        <taxon>Dikarya</taxon>
        <taxon>Basidiomycota</taxon>
        <taxon>Agaricomycotina</taxon>
        <taxon>Agaricomycetes</taxon>
        <taxon>Agaricomycetidae</taxon>
        <taxon>Agaricales</taxon>
        <taxon>Marasmiineae</taxon>
        <taxon>Marasmiaceae</taxon>
        <taxon>Marasmius</taxon>
    </lineage>
</organism>
<gene>
    <name evidence="6" type="ORF">E1B28_003848</name>
</gene>
<dbReference type="PROSITE" id="PS00108">
    <property type="entry name" value="PROTEIN_KINASE_ST"/>
    <property type="match status" value="1"/>
</dbReference>
<evidence type="ECO:0008006" key="8">
    <source>
        <dbReference type="Google" id="ProtNLM"/>
    </source>
</evidence>
<dbReference type="OrthoDB" id="2917483at2759"/>
<dbReference type="Gene3D" id="2.60.40.1970">
    <property type="entry name" value="YEATS domain"/>
    <property type="match status" value="1"/>
</dbReference>
<dbReference type="PROSITE" id="PS51037">
    <property type="entry name" value="YEATS"/>
    <property type="match status" value="1"/>
</dbReference>
<keyword evidence="7" id="KW-1185">Reference proteome</keyword>
<protein>
    <recommendedName>
        <fullName evidence="8">Protein kinase domain-containing protein</fullName>
    </recommendedName>
</protein>
<evidence type="ECO:0000259" key="4">
    <source>
        <dbReference type="PROSITE" id="PS50011"/>
    </source>
</evidence>
<reference evidence="6" key="1">
    <citation type="journal article" date="2021" name="Genome Biol. Evol.">
        <title>The assembled and annotated genome of the fairy-ring fungus Marasmius oreades.</title>
        <authorList>
            <person name="Hiltunen M."/>
            <person name="Ament-Velasquez S.L."/>
            <person name="Johannesson H."/>
        </authorList>
    </citation>
    <scope>NUCLEOTIDE SEQUENCE</scope>
    <source>
        <strain evidence="6">03SP1</strain>
    </source>
</reference>
<dbReference type="GO" id="GO:0005524">
    <property type="term" value="F:ATP binding"/>
    <property type="evidence" value="ECO:0007669"/>
    <property type="project" value="InterPro"/>
</dbReference>
<dbReference type="SMART" id="SM00220">
    <property type="entry name" value="S_TKc"/>
    <property type="match status" value="1"/>
</dbReference>
<dbReference type="GO" id="GO:0005634">
    <property type="term" value="C:nucleus"/>
    <property type="evidence" value="ECO:0007669"/>
    <property type="project" value="UniProtKB-SubCell"/>
</dbReference>
<dbReference type="InterPro" id="IPR055129">
    <property type="entry name" value="YEATS_dom"/>
</dbReference>
<proteinExistence type="predicted"/>
<evidence type="ECO:0000259" key="5">
    <source>
        <dbReference type="PROSITE" id="PS51037"/>
    </source>
</evidence>
<dbReference type="Gene3D" id="1.10.510.10">
    <property type="entry name" value="Transferase(Phosphotransferase) domain 1"/>
    <property type="match status" value="1"/>
</dbReference>
<dbReference type="AlphaFoldDB" id="A0A9P7UXE4"/>
<dbReference type="RefSeq" id="XP_043012876.1">
    <property type="nucleotide sequence ID" value="XM_043148284.1"/>
</dbReference>
<feature type="domain" description="YEATS" evidence="5">
    <location>
        <begin position="480"/>
        <end position="634"/>
    </location>
</feature>
<dbReference type="Proteomes" id="UP001049176">
    <property type="component" value="Chromosome 2"/>
</dbReference>
<evidence type="ECO:0000256" key="2">
    <source>
        <dbReference type="PROSITE-ProRule" id="PRU00376"/>
    </source>
</evidence>
<dbReference type="SUPFAM" id="SSF56112">
    <property type="entry name" value="Protein kinase-like (PK-like)"/>
    <property type="match status" value="1"/>
</dbReference>